<dbReference type="InterPro" id="IPR010566">
    <property type="entry name" value="Haemolys_ca-bd"/>
</dbReference>
<dbReference type="GO" id="GO:0030246">
    <property type="term" value="F:carbohydrate binding"/>
    <property type="evidence" value="ECO:0007669"/>
    <property type="project" value="InterPro"/>
</dbReference>
<dbReference type="Pfam" id="PF00139">
    <property type="entry name" value="Lectin_legB"/>
    <property type="match status" value="1"/>
</dbReference>
<feature type="non-terminal residue" evidence="4">
    <location>
        <position position="479"/>
    </location>
</feature>
<dbReference type="EMBL" id="VCDI01000023">
    <property type="protein sequence ID" value="TLU70464.1"/>
    <property type="molecule type" value="Genomic_DNA"/>
</dbReference>
<evidence type="ECO:0000256" key="1">
    <source>
        <dbReference type="SAM" id="MobiDB-lite"/>
    </source>
</evidence>
<feature type="domain" description="Legume lectin" evidence="2">
    <location>
        <begin position="228"/>
        <end position="379"/>
    </location>
</feature>
<proteinExistence type="predicted"/>
<dbReference type="InterPro" id="IPR013320">
    <property type="entry name" value="ConA-like_dom_sf"/>
</dbReference>
<protein>
    <recommendedName>
        <fullName evidence="6">Calcium-binding protein</fullName>
    </recommendedName>
</protein>
<feature type="non-terminal residue" evidence="4">
    <location>
        <position position="1"/>
    </location>
</feature>
<feature type="compositionally biased region" description="Polar residues" evidence="1">
    <location>
        <begin position="428"/>
        <end position="444"/>
    </location>
</feature>
<dbReference type="Pfam" id="PF06594">
    <property type="entry name" value="HCBP_related"/>
    <property type="match status" value="2"/>
</dbReference>
<feature type="domain" description="Haemolysin-type calcium binding-related" evidence="3">
    <location>
        <begin position="46"/>
        <end position="84"/>
    </location>
</feature>
<evidence type="ECO:0008006" key="6">
    <source>
        <dbReference type="Google" id="ProtNLM"/>
    </source>
</evidence>
<reference evidence="4 5" key="1">
    <citation type="submission" date="2019-05" db="EMBL/GenBank/DDBJ databases">
        <authorList>
            <person name="Pankratov T."/>
            <person name="Grouzdev D."/>
        </authorList>
    </citation>
    <scope>NUCLEOTIDE SEQUENCE [LARGE SCALE GENOMIC DNA]</scope>
    <source>
        <strain evidence="4 5">KEBCLARHB70R</strain>
    </source>
</reference>
<evidence type="ECO:0000313" key="4">
    <source>
        <dbReference type="EMBL" id="TLU70464.1"/>
    </source>
</evidence>
<name>A0A5R9IY84_9PROT</name>
<gene>
    <name evidence="4" type="ORF">FE263_21905</name>
</gene>
<dbReference type="InterPro" id="IPR001220">
    <property type="entry name" value="Legume_lectin_dom"/>
</dbReference>
<evidence type="ECO:0000259" key="2">
    <source>
        <dbReference type="Pfam" id="PF00139"/>
    </source>
</evidence>
<comment type="caution">
    <text evidence="4">The sequence shown here is derived from an EMBL/GenBank/DDBJ whole genome shotgun (WGS) entry which is preliminary data.</text>
</comment>
<organism evidence="4 5">
    <name type="scientific">Lichenicoccus roseus</name>
    <dbReference type="NCBI Taxonomy" id="2683649"/>
    <lineage>
        <taxon>Bacteria</taxon>
        <taxon>Pseudomonadati</taxon>
        <taxon>Pseudomonadota</taxon>
        <taxon>Alphaproteobacteria</taxon>
        <taxon>Acetobacterales</taxon>
        <taxon>Acetobacteraceae</taxon>
        <taxon>Lichenicoccus</taxon>
    </lineage>
</organism>
<sequence length="479" mass="48624">GDTFIYNAGYGQLEINENGNGLNVLQLGNGITADDVQVSEDSSGNVYLTDGTSGDRIQLSSETGGTGSGVDQVQFADGTTWSQSQLIAIATARNSGVETLYGTSGPDTLDSEDSNAYEQGNGGGDRFIYNVNYGQLEINESGRGVNVLQIGQGISPASITLATDSAGDVILNIGSTITGGTVSSFVGGQTNSNYAGGPLISGSGATITMTDGGGDEAGSWFTNQKYAVGAFTASFDYQAQGTADGMAFILQDSASGPSALGGVGGSLGYSGISNSAAIELNLYSGHTQGTAFASDGNTGNYTSTGDVAFWNGDEVQVQLSYDGSTMAERMTDFTTGAVYSASYAINLASILGSGSAYVGFSGGTGGATSTQTVSNFTFQGGVSNVIRLDNEMDGDGQGVEQVQFADGTVWTQAQIAAMTGSKSFPANLVQGSTGDDNLNGTSGSDIFDGQGGSDYERGNGGGDIFLYNAGYGQLEINEN</sequence>
<accession>A0A5R9IY84</accession>
<dbReference type="AlphaFoldDB" id="A0A5R9IY84"/>
<feature type="region of interest" description="Disordered" evidence="1">
    <location>
        <begin position="428"/>
        <end position="454"/>
    </location>
</feature>
<dbReference type="SUPFAM" id="SSF49899">
    <property type="entry name" value="Concanavalin A-like lectins/glucanases"/>
    <property type="match status" value="1"/>
</dbReference>
<evidence type="ECO:0000259" key="3">
    <source>
        <dbReference type="Pfam" id="PF06594"/>
    </source>
</evidence>
<dbReference type="RefSeq" id="WP_205880503.1">
    <property type="nucleotide sequence ID" value="NZ_VCDI01000023.1"/>
</dbReference>
<dbReference type="Gene3D" id="2.60.120.200">
    <property type="match status" value="1"/>
</dbReference>
<feature type="domain" description="Haemolysin-type calcium binding-related" evidence="3">
    <location>
        <begin position="384"/>
        <end position="414"/>
    </location>
</feature>
<evidence type="ECO:0000313" key="5">
    <source>
        <dbReference type="Proteomes" id="UP000305654"/>
    </source>
</evidence>
<dbReference type="Proteomes" id="UP000305654">
    <property type="component" value="Unassembled WGS sequence"/>
</dbReference>
<keyword evidence="5" id="KW-1185">Reference proteome</keyword>